<dbReference type="AlphaFoldDB" id="A0A0E1X6L6"/>
<sequence>MRNVKQIATKSIIAIISLGILTYTTMIGSVLADEIKYPSAKFNQPEAKDKTELTSSIFDEKIKENKALELLIFNQENKNVTEEQQLVDEKAQLISDMTGKIYLQVKLKGQIDKEQLVFQNDKNEEFPFVIKDEKDDTIVRILIEQHMDKINMHVKTLAEKKDLDNKEMLYSIHFKEKKVQHDDAKEVPSKHQNQENNQDQLKKDIDDKKDSQKSDIKERRTSLFTEKGLNDIPVQKDKVQQDSNKKIENERPKASGTLKVENSPPTVKKVENNHKEQPKHKDEKSKKEKKKVVEKEKALPAFNRDDDSKNSSQLSSDIKELDEPNHKKQYMLFAVGIVLATILLISAHLYSRKRGNQV</sequence>
<feature type="compositionally biased region" description="Basic and acidic residues" evidence="1">
    <location>
        <begin position="268"/>
        <end position="309"/>
    </location>
</feature>
<reference evidence="3" key="1">
    <citation type="submission" date="2010-05" db="EMBL/GenBank/DDBJ databases">
        <authorList>
            <person name="Muzny D."/>
            <person name="Qin X."/>
            <person name="Buhay C."/>
            <person name="Dugan-Rocha S."/>
            <person name="Ding Y."/>
            <person name="Chen G."/>
            <person name="Hawes A."/>
            <person name="Holder M."/>
            <person name="Jhangiani S."/>
            <person name="Johnson A."/>
            <person name="Khan Z."/>
            <person name="Li Z."/>
            <person name="Liu W."/>
            <person name="Liu X."/>
            <person name="Perez L."/>
            <person name="Shen H."/>
            <person name="Wang Q."/>
            <person name="Watt J."/>
            <person name="Xi L."/>
            <person name="Xin Y."/>
            <person name="Zhou J."/>
            <person name="Deng J."/>
            <person name="Jiang H."/>
            <person name="Liu Y."/>
            <person name="Qu J."/>
            <person name="Song X.-Z."/>
            <person name="Zhang L."/>
            <person name="Villasana D."/>
            <person name="Johnson A."/>
            <person name="Liu J."/>
            <person name="Liyanage D."/>
            <person name="Lorensuhewa L."/>
            <person name="Robinson T."/>
            <person name="Song A."/>
            <person name="Song B.-B."/>
            <person name="Dinh H."/>
            <person name="Thornton R."/>
            <person name="Coyle M."/>
            <person name="Francisco L."/>
            <person name="Jackson L."/>
            <person name="Javaid M."/>
            <person name="Korchina V."/>
            <person name="Kovar C."/>
            <person name="Mata R."/>
            <person name="Mathew T."/>
            <person name="Ngo R."/>
            <person name="Nguyen L."/>
            <person name="Nguyen N."/>
            <person name="Okwuonu G."/>
            <person name="Ongeri F."/>
            <person name="Pham C."/>
            <person name="Simmons D."/>
            <person name="Wilczek-Boney K."/>
            <person name="Hale W."/>
            <person name="Jakkamsetti A."/>
            <person name="Pham P."/>
            <person name="Ruth R."/>
            <person name="San Lucas F."/>
            <person name="Warren J."/>
            <person name="Zhang J."/>
            <person name="Zhao Z."/>
            <person name="Zhou C."/>
            <person name="Zhu D."/>
            <person name="Lee S."/>
            <person name="Bess C."/>
            <person name="Blankenburg K."/>
            <person name="Forbes L."/>
            <person name="Fu Q."/>
            <person name="Gubbala S."/>
            <person name="Hirani K."/>
            <person name="Jayaseelan J.C."/>
            <person name="Lara F."/>
            <person name="Munidasa M."/>
            <person name="Palculict T."/>
            <person name="Patil S."/>
            <person name="Pu L.-L."/>
            <person name="Saada N."/>
            <person name="Tang L."/>
            <person name="Weissenberger G."/>
            <person name="Zhu Y."/>
            <person name="Hemphill L."/>
            <person name="Shang Y."/>
            <person name="Youmans B."/>
            <person name="Ayvaz T."/>
            <person name="Ross M."/>
            <person name="Santibanez J."/>
            <person name="Aqrawi P."/>
            <person name="Gross S."/>
            <person name="Joshi V."/>
            <person name="Fowler G."/>
            <person name="Nazareth L."/>
            <person name="Reid J."/>
            <person name="Worley K."/>
            <person name="Petrosino J."/>
            <person name="Highlander S."/>
            <person name="Gibbs R."/>
        </authorList>
    </citation>
    <scope>NUCLEOTIDE SEQUENCE [LARGE SCALE GENOMIC DNA]</scope>
    <source>
        <strain evidence="3">MN8</strain>
    </source>
</reference>
<evidence type="ECO:0008006" key="4">
    <source>
        <dbReference type="Google" id="ProtNLM"/>
    </source>
</evidence>
<keyword evidence="2" id="KW-1133">Transmembrane helix</keyword>
<feature type="transmembrane region" description="Helical" evidence="2">
    <location>
        <begin position="330"/>
        <end position="350"/>
    </location>
</feature>
<dbReference type="Proteomes" id="UP000003455">
    <property type="component" value="Chromosome"/>
</dbReference>
<dbReference type="EMBL" id="ACJA02000004">
    <property type="protein sequence ID" value="EFH95029.1"/>
    <property type="molecule type" value="Genomic_DNA"/>
</dbReference>
<name>A0A0E1X6L6_STAAU</name>
<gene>
    <name evidence="3" type="ORF">HMPREF0769_12650</name>
</gene>
<feature type="compositionally biased region" description="Basic and acidic residues" evidence="1">
    <location>
        <begin position="178"/>
        <end position="193"/>
    </location>
</feature>
<organism evidence="3">
    <name type="scientific">Staphylococcus aureus subsp. aureus MN8</name>
    <dbReference type="NCBI Taxonomy" id="548470"/>
    <lineage>
        <taxon>Bacteria</taxon>
        <taxon>Bacillati</taxon>
        <taxon>Bacillota</taxon>
        <taxon>Bacilli</taxon>
        <taxon>Bacillales</taxon>
        <taxon>Staphylococcaceae</taxon>
        <taxon>Staphylococcus</taxon>
    </lineage>
</organism>
<feature type="compositionally biased region" description="Basic and acidic residues" evidence="1">
    <location>
        <begin position="234"/>
        <end position="253"/>
    </location>
</feature>
<feature type="region of interest" description="Disordered" evidence="1">
    <location>
        <begin position="178"/>
        <end position="320"/>
    </location>
</feature>
<dbReference type="RefSeq" id="WP_001246693.1">
    <property type="nucleotide sequence ID" value="NZ_CM000952.1"/>
</dbReference>
<protein>
    <recommendedName>
        <fullName evidence="4">Heme ABC transporter permease</fullName>
    </recommendedName>
</protein>
<proteinExistence type="predicted"/>
<keyword evidence="2" id="KW-0472">Membrane</keyword>
<comment type="caution">
    <text evidence="3">The sequence shown here is derived from an EMBL/GenBank/DDBJ whole genome shotgun (WGS) entry which is preliminary data.</text>
</comment>
<keyword evidence="2" id="KW-0812">Transmembrane</keyword>
<evidence type="ECO:0000256" key="1">
    <source>
        <dbReference type="SAM" id="MobiDB-lite"/>
    </source>
</evidence>
<dbReference type="HOGENOM" id="CLU_066227_0_0_9"/>
<evidence type="ECO:0000313" key="3">
    <source>
        <dbReference type="EMBL" id="EFH95029.1"/>
    </source>
</evidence>
<feature type="compositionally biased region" description="Basic and acidic residues" evidence="1">
    <location>
        <begin position="200"/>
        <end position="221"/>
    </location>
</feature>
<accession>A0A0E1X6L6</accession>
<evidence type="ECO:0000256" key="2">
    <source>
        <dbReference type="SAM" id="Phobius"/>
    </source>
</evidence>